<feature type="chain" id="PRO_5007855690" description="Beta/gamma crystallin 'Greek key' domain-containing protein" evidence="1">
    <location>
        <begin position="18"/>
        <end position="114"/>
    </location>
</feature>
<accession>A0A165BNJ0</accession>
<dbReference type="OrthoDB" id="2910287at2759"/>
<gene>
    <name evidence="2" type="ORF">EXIGLDRAFT_732069</name>
</gene>
<name>A0A165BNJ0_EXIGL</name>
<dbReference type="InParanoid" id="A0A165BNJ0"/>
<dbReference type="AlphaFoldDB" id="A0A165BNJ0"/>
<reference evidence="2 3" key="1">
    <citation type="journal article" date="2016" name="Mol. Biol. Evol.">
        <title>Comparative Genomics of Early-Diverging Mushroom-Forming Fungi Provides Insights into the Origins of Lignocellulose Decay Capabilities.</title>
        <authorList>
            <person name="Nagy L.G."/>
            <person name="Riley R."/>
            <person name="Tritt A."/>
            <person name="Adam C."/>
            <person name="Daum C."/>
            <person name="Floudas D."/>
            <person name="Sun H."/>
            <person name="Yadav J.S."/>
            <person name="Pangilinan J."/>
            <person name="Larsson K.H."/>
            <person name="Matsuura K."/>
            <person name="Barry K."/>
            <person name="Labutti K."/>
            <person name="Kuo R."/>
            <person name="Ohm R.A."/>
            <person name="Bhattacharya S.S."/>
            <person name="Shirouzu T."/>
            <person name="Yoshinaga Y."/>
            <person name="Martin F.M."/>
            <person name="Grigoriev I.V."/>
            <person name="Hibbett D.S."/>
        </authorList>
    </citation>
    <scope>NUCLEOTIDE SEQUENCE [LARGE SCALE GENOMIC DNA]</scope>
    <source>
        <strain evidence="2 3">HHB12029</strain>
    </source>
</reference>
<evidence type="ECO:0008006" key="4">
    <source>
        <dbReference type="Google" id="ProtNLM"/>
    </source>
</evidence>
<evidence type="ECO:0000313" key="2">
    <source>
        <dbReference type="EMBL" id="KZV80965.1"/>
    </source>
</evidence>
<dbReference type="Proteomes" id="UP000077266">
    <property type="component" value="Unassembled WGS sequence"/>
</dbReference>
<dbReference type="EMBL" id="KV426431">
    <property type="protein sequence ID" value="KZV80965.1"/>
    <property type="molecule type" value="Genomic_DNA"/>
</dbReference>
<keyword evidence="1" id="KW-0732">Signal</keyword>
<evidence type="ECO:0000313" key="3">
    <source>
        <dbReference type="Proteomes" id="UP000077266"/>
    </source>
</evidence>
<sequence length="114" mass="12658">MLRSAATFLLLAAAARAAGVFYTMDYNWGGEQHYIPNVGNNTCYSLPPGVSSIGPDLRITCYGWLNDHCAPSNRFGPVIHPGVKNAEDWKSHADDSWFMDFNDAVRSIQCLYAR</sequence>
<keyword evidence="3" id="KW-1185">Reference proteome</keyword>
<organism evidence="2 3">
    <name type="scientific">Exidia glandulosa HHB12029</name>
    <dbReference type="NCBI Taxonomy" id="1314781"/>
    <lineage>
        <taxon>Eukaryota</taxon>
        <taxon>Fungi</taxon>
        <taxon>Dikarya</taxon>
        <taxon>Basidiomycota</taxon>
        <taxon>Agaricomycotina</taxon>
        <taxon>Agaricomycetes</taxon>
        <taxon>Auriculariales</taxon>
        <taxon>Exidiaceae</taxon>
        <taxon>Exidia</taxon>
    </lineage>
</organism>
<protein>
    <recommendedName>
        <fullName evidence="4">Beta/gamma crystallin 'Greek key' domain-containing protein</fullName>
    </recommendedName>
</protein>
<proteinExistence type="predicted"/>
<evidence type="ECO:0000256" key="1">
    <source>
        <dbReference type="SAM" id="SignalP"/>
    </source>
</evidence>
<feature type="signal peptide" evidence="1">
    <location>
        <begin position="1"/>
        <end position="17"/>
    </location>
</feature>